<gene>
    <name evidence="1" type="ORF">PXEA_LOCUS4517</name>
</gene>
<evidence type="ECO:0000313" key="2">
    <source>
        <dbReference type="Proteomes" id="UP000784294"/>
    </source>
</evidence>
<dbReference type="Proteomes" id="UP000784294">
    <property type="component" value="Unassembled WGS sequence"/>
</dbReference>
<comment type="caution">
    <text evidence="1">The sequence shown here is derived from an EMBL/GenBank/DDBJ whole genome shotgun (WGS) entry which is preliminary data.</text>
</comment>
<protein>
    <submittedName>
        <fullName evidence="1">Uncharacterized protein</fullName>
    </submittedName>
</protein>
<name>A0A3S5BNQ9_9PLAT</name>
<proteinExistence type="predicted"/>
<dbReference type="AlphaFoldDB" id="A0A3S5BNQ9"/>
<sequence>MAVTKRLLNERYRIMRKNDKKIFCQNEDDAVKGQLTFSNGEHFERVGSVCSATSANSFAVGCCKGGQVDVVAATFVQAFEHIFLRGYWDFYVKWYLRNVVDWHHDDEVGGDVAIRHQRGRPGDGDFRLCYSSHLRIRRRGWL</sequence>
<accession>A0A3S5BNQ9</accession>
<evidence type="ECO:0000313" key="1">
    <source>
        <dbReference type="EMBL" id="VEL11077.1"/>
    </source>
</evidence>
<organism evidence="1 2">
    <name type="scientific">Protopolystoma xenopodis</name>
    <dbReference type="NCBI Taxonomy" id="117903"/>
    <lineage>
        <taxon>Eukaryota</taxon>
        <taxon>Metazoa</taxon>
        <taxon>Spiralia</taxon>
        <taxon>Lophotrochozoa</taxon>
        <taxon>Platyhelminthes</taxon>
        <taxon>Monogenea</taxon>
        <taxon>Polyopisthocotylea</taxon>
        <taxon>Polystomatidea</taxon>
        <taxon>Polystomatidae</taxon>
        <taxon>Protopolystoma</taxon>
    </lineage>
</organism>
<dbReference type="EMBL" id="CAAALY010010774">
    <property type="protein sequence ID" value="VEL11077.1"/>
    <property type="molecule type" value="Genomic_DNA"/>
</dbReference>
<keyword evidence="2" id="KW-1185">Reference proteome</keyword>
<reference evidence="1" key="1">
    <citation type="submission" date="2018-11" db="EMBL/GenBank/DDBJ databases">
        <authorList>
            <consortium name="Pathogen Informatics"/>
        </authorList>
    </citation>
    <scope>NUCLEOTIDE SEQUENCE</scope>
</reference>